<dbReference type="InterPro" id="IPR051796">
    <property type="entry name" value="ISF_SsuE-like"/>
</dbReference>
<keyword evidence="2" id="KW-0288">FMN</keyword>
<dbReference type="PANTHER" id="PTHR43278">
    <property type="entry name" value="NAD(P)H-DEPENDENT FMN-CONTAINING OXIDOREDUCTASE YWQN-RELATED"/>
    <property type="match status" value="1"/>
</dbReference>
<dbReference type="eggNOG" id="COG0655">
    <property type="taxonomic scope" value="Bacteria"/>
</dbReference>
<dbReference type="InterPro" id="IPR005025">
    <property type="entry name" value="FMN_Rdtase-like_dom"/>
</dbReference>
<proteinExistence type="predicted"/>
<accession>C8W3G5</accession>
<keyword evidence="1" id="KW-0285">Flavoprotein</keyword>
<dbReference type="HOGENOM" id="CLU_050993_4_2_9"/>
<dbReference type="GO" id="GO:0016491">
    <property type="term" value="F:oxidoreductase activity"/>
    <property type="evidence" value="ECO:0007669"/>
    <property type="project" value="InterPro"/>
</dbReference>
<evidence type="ECO:0000313" key="5">
    <source>
        <dbReference type="Proteomes" id="UP000002217"/>
    </source>
</evidence>
<dbReference type="Gene3D" id="3.40.50.360">
    <property type="match status" value="1"/>
</dbReference>
<evidence type="ECO:0000313" key="4">
    <source>
        <dbReference type="EMBL" id="ACV63751.1"/>
    </source>
</evidence>
<name>C8W3G5_DESAS</name>
<dbReference type="OrthoDB" id="6398207at2"/>
<dbReference type="KEGG" id="dae:Dtox_2997"/>
<dbReference type="RefSeq" id="WP_015758443.1">
    <property type="nucleotide sequence ID" value="NC_013216.1"/>
</dbReference>
<reference evidence="4 5" key="1">
    <citation type="journal article" date="2009" name="Stand. Genomic Sci.">
        <title>Complete genome sequence of Desulfotomaculum acetoxidans type strain (5575).</title>
        <authorList>
            <person name="Spring S."/>
            <person name="Lapidus A."/>
            <person name="Schroder M."/>
            <person name="Gleim D."/>
            <person name="Sims D."/>
            <person name="Meincke L."/>
            <person name="Glavina Del Rio T."/>
            <person name="Tice H."/>
            <person name="Copeland A."/>
            <person name="Cheng J.F."/>
            <person name="Lucas S."/>
            <person name="Chen F."/>
            <person name="Nolan M."/>
            <person name="Bruce D."/>
            <person name="Goodwin L."/>
            <person name="Pitluck S."/>
            <person name="Ivanova N."/>
            <person name="Mavromatis K."/>
            <person name="Mikhailova N."/>
            <person name="Pati A."/>
            <person name="Chen A."/>
            <person name="Palaniappan K."/>
            <person name="Land M."/>
            <person name="Hauser L."/>
            <person name="Chang Y.J."/>
            <person name="Jeffries C.D."/>
            <person name="Chain P."/>
            <person name="Saunders E."/>
            <person name="Brettin T."/>
            <person name="Detter J.C."/>
            <person name="Goker M."/>
            <person name="Bristow J."/>
            <person name="Eisen J.A."/>
            <person name="Markowitz V."/>
            <person name="Hugenholtz P."/>
            <person name="Kyrpides N.C."/>
            <person name="Klenk H.P."/>
            <person name="Han C."/>
        </authorList>
    </citation>
    <scope>NUCLEOTIDE SEQUENCE [LARGE SCALE GENOMIC DNA]</scope>
    <source>
        <strain evidence="5">ATCC 49208 / DSM 771 / VKM B-1644</strain>
    </source>
</reference>
<dbReference type="Proteomes" id="UP000002217">
    <property type="component" value="Chromosome"/>
</dbReference>
<protein>
    <submittedName>
        <fullName evidence="4">NADPH-dependent FMN reductase</fullName>
    </submittedName>
</protein>
<evidence type="ECO:0000256" key="2">
    <source>
        <dbReference type="ARBA" id="ARBA00022643"/>
    </source>
</evidence>
<dbReference type="Pfam" id="PF03358">
    <property type="entry name" value="FMN_red"/>
    <property type="match status" value="1"/>
</dbReference>
<dbReference type="AlphaFoldDB" id="C8W3G5"/>
<dbReference type="STRING" id="485916.Dtox_2997"/>
<keyword evidence="5" id="KW-1185">Reference proteome</keyword>
<feature type="domain" description="NADPH-dependent FMN reductase-like" evidence="3">
    <location>
        <begin position="3"/>
        <end position="111"/>
    </location>
</feature>
<dbReference type="SUPFAM" id="SSF52218">
    <property type="entry name" value="Flavoproteins"/>
    <property type="match status" value="1"/>
</dbReference>
<organism evidence="4 5">
    <name type="scientific">Desulfofarcimen acetoxidans (strain ATCC 49208 / DSM 771 / KCTC 5769 / VKM B-1644 / 5575)</name>
    <name type="common">Desulfotomaculum acetoxidans</name>
    <dbReference type="NCBI Taxonomy" id="485916"/>
    <lineage>
        <taxon>Bacteria</taxon>
        <taxon>Bacillati</taxon>
        <taxon>Bacillota</taxon>
        <taxon>Clostridia</taxon>
        <taxon>Eubacteriales</taxon>
        <taxon>Peptococcaceae</taxon>
        <taxon>Desulfofarcimen</taxon>
    </lineage>
</organism>
<dbReference type="InterPro" id="IPR029039">
    <property type="entry name" value="Flavoprotein-like_sf"/>
</dbReference>
<evidence type="ECO:0000259" key="3">
    <source>
        <dbReference type="Pfam" id="PF03358"/>
    </source>
</evidence>
<dbReference type="EMBL" id="CP001720">
    <property type="protein sequence ID" value="ACV63751.1"/>
    <property type="molecule type" value="Genomic_DNA"/>
</dbReference>
<gene>
    <name evidence="4" type="ordered locus">Dtox_2997</name>
</gene>
<evidence type="ECO:0000256" key="1">
    <source>
        <dbReference type="ARBA" id="ARBA00022630"/>
    </source>
</evidence>
<sequence length="184" mass="20177">MKKMVAFVGSPRKNANISTIVGEIVRGAKEAGAETKVYTLSDMNIKQCQGCFHCREVEMCAIKDDMQLVYEDIKEADAIVIGSPVYMHQVTALTKLLIERLFPLTDSNFKPRFGIKKTIMVYSQGNPDANSFKTSFDINANVLKVMGLDVMDTIISAGANVPTTSGNNATLMETAFQAGKRLVE</sequence>
<dbReference type="PANTHER" id="PTHR43278:SF2">
    <property type="entry name" value="IRON-SULFUR FLAVOPROTEIN"/>
    <property type="match status" value="1"/>
</dbReference>